<sequence length="143" mass="16239">MGDCEIWPSGKDYANGQHDQEKFAFKLMETAVEMGNRSAMLFVAEAFETGRRMGRDGQPSYPEAIKWCGKLVGFNDYDETGIVLSRYKVLAKLTQMYQEAGCGLMQDFERAFNLYIEAAEVAMEAVQGKVAHKYYVQAKMYAR</sequence>
<dbReference type="EMBL" id="JAHQIW010003901">
    <property type="protein sequence ID" value="KAJ1360533.1"/>
    <property type="molecule type" value="Genomic_DNA"/>
</dbReference>
<dbReference type="SUPFAM" id="SSF81901">
    <property type="entry name" value="HCP-like"/>
    <property type="match status" value="1"/>
</dbReference>
<dbReference type="InterPro" id="IPR011990">
    <property type="entry name" value="TPR-like_helical_dom_sf"/>
</dbReference>
<gene>
    <name evidence="1" type="primary">EFK-1_1</name>
    <name evidence="1" type="ORF">KIN20_019527</name>
</gene>
<proteinExistence type="predicted"/>
<reference evidence="1" key="1">
    <citation type="submission" date="2021-06" db="EMBL/GenBank/DDBJ databases">
        <title>Parelaphostrongylus tenuis whole genome reference sequence.</title>
        <authorList>
            <person name="Garwood T.J."/>
            <person name="Larsen P.A."/>
            <person name="Fountain-Jones N.M."/>
            <person name="Garbe J.R."/>
            <person name="Macchietto M.G."/>
            <person name="Kania S.A."/>
            <person name="Gerhold R.W."/>
            <person name="Richards J.E."/>
            <person name="Wolf T.M."/>
        </authorList>
    </citation>
    <scope>NUCLEOTIDE SEQUENCE</scope>
    <source>
        <strain evidence="1">MNPRO001-30</strain>
        <tissue evidence="1">Meninges</tissue>
    </source>
</reference>
<keyword evidence="2" id="KW-1185">Reference proteome</keyword>
<name>A0AAD5MPN5_PARTN</name>
<dbReference type="AlphaFoldDB" id="A0AAD5MPN5"/>
<dbReference type="GO" id="GO:0016301">
    <property type="term" value="F:kinase activity"/>
    <property type="evidence" value="ECO:0007669"/>
    <property type="project" value="UniProtKB-KW"/>
</dbReference>
<keyword evidence="1" id="KW-0808">Transferase</keyword>
<protein>
    <submittedName>
        <fullName evidence="1">Alpha kinase</fullName>
    </submittedName>
</protein>
<keyword evidence="1" id="KW-0418">Kinase</keyword>
<accession>A0AAD5MPN5</accession>
<organism evidence="1 2">
    <name type="scientific">Parelaphostrongylus tenuis</name>
    <name type="common">Meningeal worm</name>
    <dbReference type="NCBI Taxonomy" id="148309"/>
    <lineage>
        <taxon>Eukaryota</taxon>
        <taxon>Metazoa</taxon>
        <taxon>Ecdysozoa</taxon>
        <taxon>Nematoda</taxon>
        <taxon>Chromadorea</taxon>
        <taxon>Rhabditida</taxon>
        <taxon>Rhabditina</taxon>
        <taxon>Rhabditomorpha</taxon>
        <taxon>Strongyloidea</taxon>
        <taxon>Metastrongylidae</taxon>
        <taxon>Parelaphostrongylus</taxon>
    </lineage>
</organism>
<evidence type="ECO:0000313" key="2">
    <source>
        <dbReference type="Proteomes" id="UP001196413"/>
    </source>
</evidence>
<dbReference type="Proteomes" id="UP001196413">
    <property type="component" value="Unassembled WGS sequence"/>
</dbReference>
<evidence type="ECO:0000313" key="1">
    <source>
        <dbReference type="EMBL" id="KAJ1360533.1"/>
    </source>
</evidence>
<dbReference type="Gene3D" id="1.25.40.10">
    <property type="entry name" value="Tetratricopeptide repeat domain"/>
    <property type="match status" value="1"/>
</dbReference>
<comment type="caution">
    <text evidence="1">The sequence shown here is derived from an EMBL/GenBank/DDBJ whole genome shotgun (WGS) entry which is preliminary data.</text>
</comment>